<sequence length="148" mass="16252">METEEYEPVDRSPRWSIYVAAFILALMVENVAVGVFQYAAVPFAPEPGDPIGVAATILLSLLDGLVMAAVWIGFYSLLNQLDLKKVLPWVIGLAAFRILVSGTALRDEEPIIWIEMLVSHGTWIVGFAGYFWLTGRLRTASQPGISPS</sequence>
<organism evidence="2 3">
    <name type="scientific">Marinicauda algicola</name>
    <dbReference type="NCBI Taxonomy" id="2029849"/>
    <lineage>
        <taxon>Bacteria</taxon>
        <taxon>Pseudomonadati</taxon>
        <taxon>Pseudomonadota</taxon>
        <taxon>Alphaproteobacteria</taxon>
        <taxon>Maricaulales</taxon>
        <taxon>Maricaulaceae</taxon>
        <taxon>Marinicauda</taxon>
    </lineage>
</organism>
<dbReference type="Proteomes" id="UP000308054">
    <property type="component" value="Unassembled WGS sequence"/>
</dbReference>
<feature type="transmembrane region" description="Helical" evidence="1">
    <location>
        <begin position="111"/>
        <end position="133"/>
    </location>
</feature>
<proteinExistence type="predicted"/>
<dbReference type="RefSeq" id="WP_135995386.1">
    <property type="nucleotide sequence ID" value="NZ_CP071057.1"/>
</dbReference>
<protein>
    <submittedName>
        <fullName evidence="2">Uncharacterized protein</fullName>
    </submittedName>
</protein>
<feature type="transmembrane region" description="Helical" evidence="1">
    <location>
        <begin position="15"/>
        <end position="39"/>
    </location>
</feature>
<keyword evidence="1" id="KW-0812">Transmembrane</keyword>
<evidence type="ECO:0000313" key="2">
    <source>
        <dbReference type="EMBL" id="TGY88846.1"/>
    </source>
</evidence>
<comment type="caution">
    <text evidence="2">The sequence shown here is derived from an EMBL/GenBank/DDBJ whole genome shotgun (WGS) entry which is preliminary data.</text>
</comment>
<keyword evidence="1" id="KW-0472">Membrane</keyword>
<evidence type="ECO:0000256" key="1">
    <source>
        <dbReference type="SAM" id="Phobius"/>
    </source>
</evidence>
<gene>
    <name evidence="2" type="ORF">E5163_06825</name>
</gene>
<reference evidence="2 3" key="1">
    <citation type="journal article" date="2017" name="Int. J. Syst. Evol. Microbiol.">
        <title>Marinicauda algicola sp. nov., isolated from a marine red alga Rhodosorus marinus.</title>
        <authorList>
            <person name="Jeong S.E."/>
            <person name="Jeon S.H."/>
            <person name="Chun B.H."/>
            <person name="Kim D.W."/>
            <person name="Jeon C.O."/>
        </authorList>
    </citation>
    <scope>NUCLEOTIDE SEQUENCE [LARGE SCALE GENOMIC DNA]</scope>
    <source>
        <strain evidence="2 3">JCM 31718</strain>
    </source>
</reference>
<keyword evidence="1" id="KW-1133">Transmembrane helix</keyword>
<feature type="transmembrane region" description="Helical" evidence="1">
    <location>
        <begin position="86"/>
        <end position="105"/>
    </location>
</feature>
<evidence type="ECO:0000313" key="3">
    <source>
        <dbReference type="Proteomes" id="UP000308054"/>
    </source>
</evidence>
<dbReference type="EMBL" id="SRXW01000002">
    <property type="protein sequence ID" value="TGY88846.1"/>
    <property type="molecule type" value="Genomic_DNA"/>
</dbReference>
<accession>A0A4S2H044</accession>
<dbReference type="AlphaFoldDB" id="A0A4S2H044"/>
<keyword evidence="3" id="KW-1185">Reference proteome</keyword>
<name>A0A4S2H044_9PROT</name>
<feature type="transmembrane region" description="Helical" evidence="1">
    <location>
        <begin position="51"/>
        <end position="74"/>
    </location>
</feature>